<gene>
    <name evidence="5" type="ORF">MQN93_00780</name>
</gene>
<proteinExistence type="predicted"/>
<keyword evidence="5" id="KW-0326">Glycosidase</keyword>
<keyword evidence="5" id="KW-0378">Hydrolase</keyword>
<accession>A0ABS9X853</accession>
<dbReference type="PANTHER" id="PTHR12143">
    <property type="entry name" value="PEPTIDE N-GLYCANASE PNGASE -RELATED"/>
    <property type="match status" value="1"/>
</dbReference>
<dbReference type="PANTHER" id="PTHR12143:SF39">
    <property type="entry name" value="SECRETED PROTEIN"/>
    <property type="match status" value="1"/>
</dbReference>
<dbReference type="EMBL" id="JALDAX010000001">
    <property type="protein sequence ID" value="MCI3238249.1"/>
    <property type="molecule type" value="Genomic_DNA"/>
</dbReference>
<dbReference type="InterPro" id="IPR005887">
    <property type="entry name" value="GH92_a_mannosidase_put"/>
</dbReference>
<evidence type="ECO:0000256" key="2">
    <source>
        <dbReference type="SAM" id="SignalP"/>
    </source>
</evidence>
<dbReference type="InterPro" id="IPR008928">
    <property type="entry name" value="6-hairpin_glycosidase_sf"/>
</dbReference>
<evidence type="ECO:0000259" key="3">
    <source>
        <dbReference type="Pfam" id="PF07971"/>
    </source>
</evidence>
<feature type="signal peptide" evidence="2">
    <location>
        <begin position="1"/>
        <end position="24"/>
    </location>
</feature>
<dbReference type="RefSeq" id="WP_242707862.1">
    <property type="nucleotide sequence ID" value="NZ_JALDAX010000001.1"/>
</dbReference>
<keyword evidence="6" id="KW-1185">Reference proteome</keyword>
<evidence type="ECO:0000313" key="5">
    <source>
        <dbReference type="EMBL" id="MCI3238249.1"/>
    </source>
</evidence>
<organism evidence="5 6">
    <name type="scientific">Streptomyces spinosisporus</name>
    <dbReference type="NCBI Taxonomy" id="2927582"/>
    <lineage>
        <taxon>Bacteria</taxon>
        <taxon>Bacillati</taxon>
        <taxon>Actinomycetota</taxon>
        <taxon>Actinomycetes</taxon>
        <taxon>Kitasatosporales</taxon>
        <taxon>Streptomycetaceae</taxon>
        <taxon>Streptomyces</taxon>
    </lineage>
</organism>
<keyword evidence="2" id="KW-0732">Signal</keyword>
<dbReference type="InterPro" id="IPR012939">
    <property type="entry name" value="Glyco_hydro_92"/>
</dbReference>
<evidence type="ECO:0000256" key="1">
    <source>
        <dbReference type="SAM" id="MobiDB-lite"/>
    </source>
</evidence>
<comment type="caution">
    <text evidence="5">The sequence shown here is derived from an EMBL/GenBank/DDBJ whole genome shotgun (WGS) entry which is preliminary data.</text>
</comment>
<dbReference type="InterPro" id="IPR014718">
    <property type="entry name" value="GH-type_carb-bd"/>
</dbReference>
<feature type="domain" description="Glycosyl hydrolase family 92" evidence="3">
    <location>
        <begin position="304"/>
        <end position="782"/>
    </location>
</feature>
<dbReference type="Gene3D" id="2.70.98.10">
    <property type="match status" value="1"/>
</dbReference>
<reference evidence="5" key="1">
    <citation type="submission" date="2022-03" db="EMBL/GenBank/DDBJ databases">
        <title>Streptomyces 7R015 and 7R016 isolated from Barleria lupulina in Thailand.</title>
        <authorList>
            <person name="Kanchanasin P."/>
            <person name="Phongsopitanun W."/>
            <person name="Tanasupawat S."/>
        </authorList>
    </citation>
    <scope>NUCLEOTIDE SEQUENCE</scope>
    <source>
        <strain evidence="5">7R016</strain>
    </source>
</reference>
<dbReference type="NCBIfam" id="TIGR01180">
    <property type="entry name" value="aman2_put"/>
    <property type="match status" value="1"/>
</dbReference>
<dbReference type="Pfam" id="PF07971">
    <property type="entry name" value="Glyco_hydro_92"/>
    <property type="match status" value="1"/>
</dbReference>
<protein>
    <submittedName>
        <fullName evidence="5">GH92 family glycosyl hydrolase</fullName>
        <ecNumber evidence="5">3.2.1.-</ecNumber>
    </submittedName>
</protein>
<feature type="region of interest" description="Disordered" evidence="1">
    <location>
        <begin position="246"/>
        <end position="271"/>
    </location>
</feature>
<evidence type="ECO:0000259" key="4">
    <source>
        <dbReference type="Pfam" id="PF17678"/>
    </source>
</evidence>
<dbReference type="Gene3D" id="3.30.2080.10">
    <property type="entry name" value="GH92 mannosidase domain"/>
    <property type="match status" value="1"/>
</dbReference>
<feature type="chain" id="PRO_5047096177" evidence="2">
    <location>
        <begin position="25"/>
        <end position="1090"/>
    </location>
</feature>
<feature type="domain" description="Glycosyl hydrolase family 92 N-terminal" evidence="4">
    <location>
        <begin position="39"/>
        <end position="297"/>
    </location>
</feature>
<dbReference type="SUPFAM" id="SSF48208">
    <property type="entry name" value="Six-hairpin glycosidases"/>
    <property type="match status" value="1"/>
</dbReference>
<dbReference type="Gene3D" id="1.20.1050.60">
    <property type="entry name" value="alpha-1,2-mannosidase"/>
    <property type="match status" value="1"/>
</dbReference>
<dbReference type="Pfam" id="PF17678">
    <property type="entry name" value="Glyco_hydro_92N"/>
    <property type="match status" value="1"/>
</dbReference>
<dbReference type="Proteomes" id="UP001165270">
    <property type="component" value="Unassembled WGS sequence"/>
</dbReference>
<dbReference type="Gene3D" id="1.20.1610.10">
    <property type="entry name" value="alpha-1,2-mannosidases domains"/>
    <property type="match status" value="1"/>
</dbReference>
<dbReference type="InterPro" id="IPR041371">
    <property type="entry name" value="GH92_N"/>
</dbReference>
<sequence length="1090" mass="113969">MRFRPTSLLLAAVLAVGGATPALAATTSPPDLVKDPAAYVDPLIGTRNGGNVFPGAVTPFGMLSWSPENTRGDATRTAAPGGYQYDATRIRGFSLTHMSGTGCAGGSGDIPFFPYAGEVTSSPASDTKDAVYASGFSHDDETTEPGHYKVRLASGVTADLAATARTGSGRFTFPADKPASLLIRTANSEVGSSASDVHIDPKTRTVSGSVTSGNFCGYLDPEGQRAYYTLHFTARFDRAFKATGTWQDDKLSPGSTEASGGTGGFSNGGQPVAGKGAGGYVEFEPGSGPVNVKVGISYVSQAGAAANLAAENPPHRSFDAVRDAAHRAWRERLGAIRVGGGTDAERTTFYTALYHAMMHPNVISDVDRRYSGSDGKVHRVARGHQAQYGTFSGWDVYRDQVQLLTLLSPRTGSDVAQSLYELARQNGGVWDRWLHGASGTHVMNGDPSPTALAGIRAFGGTDFDLDGALDSLVKAATVPTEQDLSSAGKPVLSVGQRPSLDKYLKLHYMPSVSNAWGGAAETLEMSGADFALSQLATAAGEKKTAATFAKRSQWWQNNFNIAADPSGGYIANRKADGSWVTGFTPSTGNGFVEGTAAQYTWMVQHNPAGLFAAMGGKDQAMARLDSFFHDSDGSWAFTGSGGDKSELDNEPSINVPYLYDYAGAPYKTQETVRAAMKQLWTTQPEGIPGNDDLGAMSSWYVFSAMGMYPQVPSRAELALASPLFPRIEIDRPHGGDISVRADGAAADAPYIHSLKVNGRTSDRSWLPASFVRDGGRLDYTLSATPDKDWGSDPADAPPSFRDGEQPYQIGVGPTAATIAPGDSTKVGIRALSMNGGSGPEVRFEVDVPEGLTATPAEGTVTGGTQEITLSAAEDVKQGFYDAEVTVTSGDTSYEQPVALTVAAPGTLLAAYNNTGVSDDEGDHDEADYDGGGWSYSRQALAAAGLTPGGQGTVDGLTFTWPDSPSARPDNVSAAGQSIELAAPAASLSFIGSAVNGNQQTKATVTYSDGTTDTIDLSFTDWTVGGGGGTVQYGNEVVAETAYRNVAGADKDPVATYIFATKPFAAPQGKTITSVKLPQNTDLHVFTLATG</sequence>
<dbReference type="EC" id="3.2.1.-" evidence="5"/>
<evidence type="ECO:0000313" key="6">
    <source>
        <dbReference type="Proteomes" id="UP001165270"/>
    </source>
</evidence>
<name>A0ABS9X853_9ACTN</name>
<dbReference type="GO" id="GO:0016798">
    <property type="term" value="F:hydrolase activity, acting on glycosyl bonds"/>
    <property type="evidence" value="ECO:0007669"/>
    <property type="project" value="UniProtKB-KW"/>
</dbReference>
<dbReference type="InterPro" id="IPR050883">
    <property type="entry name" value="PNGase"/>
</dbReference>